<comment type="caution">
    <text evidence="1">The sequence shown here is derived from an EMBL/GenBank/DDBJ whole genome shotgun (WGS) entry which is preliminary data.</text>
</comment>
<sequence length="104" mass="11782">MDTIEATSNEMIDSFRSSASVYDLDDLNGDDVNGDVENKSSFLVGKFALALRLINKNIMIFQLNVSPTFLLGVKIIKLGVLEIQDRGKDFEEKKNEYHNIHNIF</sequence>
<dbReference type="VEuPathDB" id="VectorBase:SSCA005794"/>
<dbReference type="AlphaFoldDB" id="A0A132AJ03"/>
<reference evidence="1 2" key="1">
    <citation type="journal article" date="2015" name="Parasit. Vectors">
        <title>Draft genome of the scabies mite.</title>
        <authorList>
            <person name="Rider S.D.Jr."/>
            <person name="Morgan M.S."/>
            <person name="Arlian L.G."/>
        </authorList>
    </citation>
    <scope>NUCLEOTIDE SEQUENCE [LARGE SCALE GENOMIC DNA]</scope>
    <source>
        <strain evidence="1">Arlian Lab</strain>
    </source>
</reference>
<dbReference type="EMBL" id="JXLN01016122">
    <property type="protein sequence ID" value="KPM10962.1"/>
    <property type="molecule type" value="Genomic_DNA"/>
</dbReference>
<name>A0A132AJ03_SARSC</name>
<gene>
    <name evidence="1" type="ORF">QR98_0095270</name>
</gene>
<accession>A0A132AJ03</accession>
<proteinExistence type="predicted"/>
<dbReference type="Proteomes" id="UP000616769">
    <property type="component" value="Unassembled WGS sequence"/>
</dbReference>
<protein>
    <submittedName>
        <fullName evidence="1">Uncharacterized protein</fullName>
    </submittedName>
</protein>
<evidence type="ECO:0000313" key="2">
    <source>
        <dbReference type="Proteomes" id="UP000616769"/>
    </source>
</evidence>
<organism evidence="1 2">
    <name type="scientific">Sarcoptes scabiei</name>
    <name type="common">Itch mite</name>
    <name type="synonym">Acarus scabiei</name>
    <dbReference type="NCBI Taxonomy" id="52283"/>
    <lineage>
        <taxon>Eukaryota</taxon>
        <taxon>Metazoa</taxon>
        <taxon>Ecdysozoa</taxon>
        <taxon>Arthropoda</taxon>
        <taxon>Chelicerata</taxon>
        <taxon>Arachnida</taxon>
        <taxon>Acari</taxon>
        <taxon>Acariformes</taxon>
        <taxon>Sarcoptiformes</taxon>
        <taxon>Astigmata</taxon>
        <taxon>Psoroptidia</taxon>
        <taxon>Sarcoptoidea</taxon>
        <taxon>Sarcoptidae</taxon>
        <taxon>Sarcoptinae</taxon>
        <taxon>Sarcoptes</taxon>
    </lineage>
</organism>
<evidence type="ECO:0000313" key="1">
    <source>
        <dbReference type="EMBL" id="KPM10962.1"/>
    </source>
</evidence>